<feature type="domain" description="Glycosyltransferase 2-like" evidence="1">
    <location>
        <begin position="56"/>
        <end position="178"/>
    </location>
</feature>
<dbReference type="SUPFAM" id="SSF53448">
    <property type="entry name" value="Nucleotide-diphospho-sugar transferases"/>
    <property type="match status" value="1"/>
</dbReference>
<dbReference type="STRING" id="441209.GCA_001870665_02802"/>
<dbReference type="EMBL" id="CP024899">
    <property type="protein sequence ID" value="ATX66981.1"/>
    <property type="molecule type" value="Genomic_DNA"/>
</dbReference>
<dbReference type="PANTHER" id="PTHR43685">
    <property type="entry name" value="GLYCOSYLTRANSFERASE"/>
    <property type="match status" value="1"/>
</dbReference>
<dbReference type="CDD" id="cd00761">
    <property type="entry name" value="Glyco_tranf_GTA_type"/>
    <property type="match status" value="1"/>
</dbReference>
<dbReference type="KEGG" id="rbg:BG454_15085"/>
<sequence>MPNFLKCSKLIGNKAALWQFSVVSWHLFSHELAQAKRLSHRQTEAELTMTDIPRVSVIIPTFNRHMYLADAVRSLLDQTRPPFDIVVVDDGSTDGTPGIEAEFAPFITYIHQDSAGRRTAIATGLKHCRGELVWIMDDDDIAASDALERLTAPFRDNPALVLSYGNTIRIEPPGQNAPDLPGASPDDPRPFLVQLMEDGFAAGPPCVLARRDALVRMLPFDRSIISSVDYYLSMGLALQGPAAFVDSVVLHQRQHPGQRGPKGDRQAQAEWGTNWIYHDTYLLKQVIADLPLQAYVNAPPWKERALTPEQQRLALIQKAVIAGRKKLWPEATAALQQGMNILPDTPLSADETRVLAGMLGCRYGIAEVHQNPEILLGLRKVCAGRRDRTRILVTLSRPLLHDIGLARSDRDLTRAAQIIRSWSRLMGIPATWGALKSAFGRNLAKKTTNPRAG</sequence>
<organism evidence="2 3">
    <name type="scientific">Roseinatronobacter bogoriensis subsp. barguzinensis</name>
    <dbReference type="NCBI Taxonomy" id="441209"/>
    <lineage>
        <taxon>Bacteria</taxon>
        <taxon>Pseudomonadati</taxon>
        <taxon>Pseudomonadota</taxon>
        <taxon>Alphaproteobacteria</taxon>
        <taxon>Rhodobacterales</taxon>
        <taxon>Paracoccaceae</taxon>
        <taxon>Roseinatronobacter</taxon>
    </lineage>
</organism>
<dbReference type="PANTHER" id="PTHR43685:SF11">
    <property type="entry name" value="GLYCOSYLTRANSFERASE TAGX-RELATED"/>
    <property type="match status" value="1"/>
</dbReference>
<dbReference type="InterPro" id="IPR029044">
    <property type="entry name" value="Nucleotide-diphossugar_trans"/>
</dbReference>
<dbReference type="Proteomes" id="UP000228948">
    <property type="component" value="Chromosome"/>
</dbReference>
<accession>A0A2K8KC07</accession>
<evidence type="ECO:0000313" key="2">
    <source>
        <dbReference type="EMBL" id="ATX66981.1"/>
    </source>
</evidence>
<dbReference type="GO" id="GO:0016740">
    <property type="term" value="F:transferase activity"/>
    <property type="evidence" value="ECO:0007669"/>
    <property type="project" value="UniProtKB-KW"/>
</dbReference>
<dbReference type="AlphaFoldDB" id="A0A2K8KC07"/>
<name>A0A2K8KC07_9RHOB</name>
<dbReference type="InterPro" id="IPR050834">
    <property type="entry name" value="Glycosyltransf_2"/>
</dbReference>
<dbReference type="InterPro" id="IPR001173">
    <property type="entry name" value="Glyco_trans_2-like"/>
</dbReference>
<dbReference type="Gene3D" id="3.90.550.10">
    <property type="entry name" value="Spore Coat Polysaccharide Biosynthesis Protein SpsA, Chain A"/>
    <property type="match status" value="1"/>
</dbReference>
<keyword evidence="3" id="KW-1185">Reference proteome</keyword>
<evidence type="ECO:0000313" key="3">
    <source>
        <dbReference type="Proteomes" id="UP000228948"/>
    </source>
</evidence>
<protein>
    <submittedName>
        <fullName evidence="2">Glycosyltransferase family 2 protein</fullName>
    </submittedName>
</protein>
<keyword evidence="2" id="KW-0808">Transferase</keyword>
<gene>
    <name evidence="2" type="ORF">BG454_15085</name>
</gene>
<evidence type="ECO:0000259" key="1">
    <source>
        <dbReference type="Pfam" id="PF00535"/>
    </source>
</evidence>
<dbReference type="Pfam" id="PF00535">
    <property type="entry name" value="Glycos_transf_2"/>
    <property type="match status" value="1"/>
</dbReference>
<reference evidence="2 3" key="1">
    <citation type="submission" date="2017-11" db="EMBL/GenBank/DDBJ databases">
        <title>Revised Sequence and Annotation of the Rhodobaca barguzinensis strain alga05 Genome.</title>
        <authorList>
            <person name="Kopejtka K."/>
            <person name="Tomasch J.M."/>
            <person name="Bunk B."/>
            <person name="Koblizek M."/>
        </authorList>
    </citation>
    <scope>NUCLEOTIDE SEQUENCE [LARGE SCALE GENOMIC DNA]</scope>
    <source>
        <strain evidence="3">alga05</strain>
    </source>
</reference>
<proteinExistence type="predicted"/>